<evidence type="ECO:0000313" key="3">
    <source>
        <dbReference type="Proteomes" id="UP000026961"/>
    </source>
</evidence>
<proteinExistence type="predicted"/>
<evidence type="ECO:0000256" key="1">
    <source>
        <dbReference type="SAM" id="MobiDB-lite"/>
    </source>
</evidence>
<dbReference type="Gramene" id="OGLUM06G02340.1">
    <property type="protein sequence ID" value="OGLUM06G02340.1"/>
    <property type="gene ID" value="OGLUM06G02340"/>
</dbReference>
<organism evidence="2">
    <name type="scientific">Oryza glumipatula</name>
    <dbReference type="NCBI Taxonomy" id="40148"/>
    <lineage>
        <taxon>Eukaryota</taxon>
        <taxon>Viridiplantae</taxon>
        <taxon>Streptophyta</taxon>
        <taxon>Embryophyta</taxon>
        <taxon>Tracheophyta</taxon>
        <taxon>Spermatophyta</taxon>
        <taxon>Magnoliopsida</taxon>
        <taxon>Liliopsida</taxon>
        <taxon>Poales</taxon>
        <taxon>Poaceae</taxon>
        <taxon>BOP clade</taxon>
        <taxon>Oryzoideae</taxon>
        <taxon>Oryzeae</taxon>
        <taxon>Oryzinae</taxon>
        <taxon>Oryza</taxon>
    </lineage>
</organism>
<reference evidence="2" key="2">
    <citation type="submission" date="2018-05" db="EMBL/GenBank/DDBJ databases">
        <title>OgluRS3 (Oryza glumaepatula Reference Sequence Version 3).</title>
        <authorList>
            <person name="Zhang J."/>
            <person name="Kudrna D."/>
            <person name="Lee S."/>
            <person name="Talag J."/>
            <person name="Welchert J."/>
            <person name="Wing R.A."/>
        </authorList>
    </citation>
    <scope>NUCLEOTIDE SEQUENCE [LARGE SCALE GENOMIC DNA]</scope>
</reference>
<dbReference type="AlphaFoldDB" id="A0A0E0A4N8"/>
<evidence type="ECO:0000313" key="2">
    <source>
        <dbReference type="EnsemblPlants" id="OGLUM06G02340.1"/>
    </source>
</evidence>
<dbReference type="HOGENOM" id="CLU_1828490_0_0_1"/>
<dbReference type="Proteomes" id="UP000026961">
    <property type="component" value="Chromosome 6"/>
</dbReference>
<reference evidence="2" key="1">
    <citation type="submission" date="2015-04" db="UniProtKB">
        <authorList>
            <consortium name="EnsemblPlants"/>
        </authorList>
    </citation>
    <scope>IDENTIFICATION</scope>
</reference>
<name>A0A0E0A4N8_9ORYZ</name>
<feature type="region of interest" description="Disordered" evidence="1">
    <location>
        <begin position="23"/>
        <end position="43"/>
    </location>
</feature>
<keyword evidence="3" id="KW-1185">Reference proteome</keyword>
<accession>A0A0E0A4N8</accession>
<dbReference type="EnsemblPlants" id="OGLUM06G02340.1">
    <property type="protein sequence ID" value="OGLUM06G02340.1"/>
    <property type="gene ID" value="OGLUM06G02340"/>
</dbReference>
<protein>
    <submittedName>
        <fullName evidence="2">Uncharacterized protein</fullName>
    </submittedName>
</protein>
<sequence>MASWPEEEEEEMYMIVLGHGDVLDDAGDATPPSSRGGGGETERMWATSQDGWVITYDTETLATALCGGGGAGQRKMVVVLPSFGRTPPADGSSCTLSGDPTDGGGFTVVIIEPPEGSALWYCHVGSSSAAPAKWDNVEYDVETLLG</sequence>